<comment type="caution">
    <text evidence="1">The sequence shown here is derived from an EMBL/GenBank/DDBJ whole genome shotgun (WGS) entry which is preliminary data.</text>
</comment>
<organism evidence="1 2">
    <name type="scientific">Lithospermum erythrorhizon</name>
    <name type="common">Purple gromwell</name>
    <name type="synonym">Lithospermum officinale var. erythrorhizon</name>
    <dbReference type="NCBI Taxonomy" id="34254"/>
    <lineage>
        <taxon>Eukaryota</taxon>
        <taxon>Viridiplantae</taxon>
        <taxon>Streptophyta</taxon>
        <taxon>Embryophyta</taxon>
        <taxon>Tracheophyta</taxon>
        <taxon>Spermatophyta</taxon>
        <taxon>Magnoliopsida</taxon>
        <taxon>eudicotyledons</taxon>
        <taxon>Gunneridae</taxon>
        <taxon>Pentapetalae</taxon>
        <taxon>asterids</taxon>
        <taxon>lamiids</taxon>
        <taxon>Boraginales</taxon>
        <taxon>Boraginaceae</taxon>
        <taxon>Boraginoideae</taxon>
        <taxon>Lithospermeae</taxon>
        <taxon>Lithospermum</taxon>
    </lineage>
</organism>
<dbReference type="Proteomes" id="UP001454036">
    <property type="component" value="Unassembled WGS sequence"/>
</dbReference>
<evidence type="ECO:0008006" key="3">
    <source>
        <dbReference type="Google" id="ProtNLM"/>
    </source>
</evidence>
<reference evidence="1 2" key="1">
    <citation type="submission" date="2024-01" db="EMBL/GenBank/DDBJ databases">
        <title>The complete chloroplast genome sequence of Lithospermum erythrorhizon: insights into the phylogenetic relationship among Boraginaceae species and the maternal lineages of purple gromwells.</title>
        <authorList>
            <person name="Okada T."/>
            <person name="Watanabe K."/>
        </authorList>
    </citation>
    <scope>NUCLEOTIDE SEQUENCE [LARGE SCALE GENOMIC DNA]</scope>
</reference>
<dbReference type="EMBL" id="BAABME010013908">
    <property type="protein sequence ID" value="GAA0186644.1"/>
    <property type="molecule type" value="Genomic_DNA"/>
</dbReference>
<keyword evidence="2" id="KW-1185">Reference proteome</keyword>
<evidence type="ECO:0000313" key="1">
    <source>
        <dbReference type="EMBL" id="GAA0186644.1"/>
    </source>
</evidence>
<gene>
    <name evidence="1" type="ORF">LIER_33932</name>
</gene>
<accession>A0AAV3S0C2</accession>
<name>A0AAV3S0C2_LITER</name>
<evidence type="ECO:0000313" key="2">
    <source>
        <dbReference type="Proteomes" id="UP001454036"/>
    </source>
</evidence>
<sequence length="275" mass="32995">MFDWNEVCLCKLLWNIASRKETLWVQWVHTVRLKGPLWRFLNAQERASIQLPYDVSLRDALPLRLPRQRRQIAMVLRNDIPMHEFITWVLFHGKLPTKDRLVRWGVHVDVGLMLQKLGAYRGAEVWQVERQWCIANLGGKSFQKRMLQIALMCIVYVIWQEHHLYHRIVSIMYDRACSWRRELRRKVVKKSYKKNKANRWKAEESSKKNYQQNHLEAEILNEGDHLKHMKAQIFKEGDHVKHLEAQIFKEMVVETLKRLWKTTRRVTAAPKDPKS</sequence>
<dbReference type="AlphaFoldDB" id="A0AAV3S0C2"/>
<proteinExistence type="predicted"/>
<protein>
    <recommendedName>
        <fullName evidence="3">Reverse transcriptase</fullName>
    </recommendedName>
</protein>